<evidence type="ECO:0000313" key="2">
    <source>
        <dbReference type="Proteomes" id="UP001215598"/>
    </source>
</evidence>
<gene>
    <name evidence="1" type="ORF">B0H16DRAFT_1699386</name>
</gene>
<proteinExistence type="predicted"/>
<comment type="caution">
    <text evidence="1">The sequence shown here is derived from an EMBL/GenBank/DDBJ whole genome shotgun (WGS) entry which is preliminary data.</text>
</comment>
<protein>
    <submittedName>
        <fullName evidence="1">Uncharacterized protein</fullName>
    </submittedName>
</protein>
<organism evidence="1 2">
    <name type="scientific">Mycena metata</name>
    <dbReference type="NCBI Taxonomy" id="1033252"/>
    <lineage>
        <taxon>Eukaryota</taxon>
        <taxon>Fungi</taxon>
        <taxon>Dikarya</taxon>
        <taxon>Basidiomycota</taxon>
        <taxon>Agaricomycotina</taxon>
        <taxon>Agaricomycetes</taxon>
        <taxon>Agaricomycetidae</taxon>
        <taxon>Agaricales</taxon>
        <taxon>Marasmiineae</taxon>
        <taxon>Mycenaceae</taxon>
        <taxon>Mycena</taxon>
    </lineage>
</organism>
<keyword evidence="2" id="KW-1185">Reference proteome</keyword>
<accession>A0AAD7ML28</accession>
<dbReference type="EMBL" id="JARKIB010000223">
    <property type="protein sequence ID" value="KAJ7722095.1"/>
    <property type="molecule type" value="Genomic_DNA"/>
</dbReference>
<dbReference type="Proteomes" id="UP001215598">
    <property type="component" value="Unassembled WGS sequence"/>
</dbReference>
<dbReference type="AlphaFoldDB" id="A0AAD7ML28"/>
<evidence type="ECO:0000313" key="1">
    <source>
        <dbReference type="EMBL" id="KAJ7722095.1"/>
    </source>
</evidence>
<reference evidence="1" key="1">
    <citation type="submission" date="2023-03" db="EMBL/GenBank/DDBJ databases">
        <title>Massive genome expansion in bonnet fungi (Mycena s.s.) driven by repeated elements and novel gene families across ecological guilds.</title>
        <authorList>
            <consortium name="Lawrence Berkeley National Laboratory"/>
            <person name="Harder C.B."/>
            <person name="Miyauchi S."/>
            <person name="Viragh M."/>
            <person name="Kuo A."/>
            <person name="Thoen E."/>
            <person name="Andreopoulos B."/>
            <person name="Lu D."/>
            <person name="Skrede I."/>
            <person name="Drula E."/>
            <person name="Henrissat B."/>
            <person name="Morin E."/>
            <person name="Kohler A."/>
            <person name="Barry K."/>
            <person name="LaButti K."/>
            <person name="Morin E."/>
            <person name="Salamov A."/>
            <person name="Lipzen A."/>
            <person name="Mereny Z."/>
            <person name="Hegedus B."/>
            <person name="Baldrian P."/>
            <person name="Stursova M."/>
            <person name="Weitz H."/>
            <person name="Taylor A."/>
            <person name="Grigoriev I.V."/>
            <person name="Nagy L.G."/>
            <person name="Martin F."/>
            <person name="Kauserud H."/>
        </authorList>
    </citation>
    <scope>NUCLEOTIDE SEQUENCE</scope>
    <source>
        <strain evidence="1">CBHHK182m</strain>
    </source>
</reference>
<name>A0AAD7ML28_9AGAR</name>
<sequence>MNHSQRAYSDGCARGVQVTGTAHFAEAAGVREYTALPSLPLPPIVIVRVLRVPGSGSREGSRLARLNVARDIAKEGPAILRVGVHCRDWVDEQGYHPERWYIHCHSSLPALGVCCASRFGSAIGTGGKSEPRDIEEGGKRCWRVKVLVTRGEASGRLVTSICGSEGEGSVFLSVGGPAGGPGKYPGGEADRATHRTADLQTPAIHAHNLGINCGSTHAIGVLVPPWFYAV</sequence>